<dbReference type="CDD" id="cd00473">
    <property type="entry name" value="bS6"/>
    <property type="match status" value="1"/>
</dbReference>
<dbReference type="GO" id="GO:1990904">
    <property type="term" value="C:ribonucleoprotein complex"/>
    <property type="evidence" value="ECO:0007669"/>
    <property type="project" value="UniProtKB-KW"/>
</dbReference>
<dbReference type="EMBL" id="LGTE01000009">
    <property type="protein sequence ID" value="KNZ69727.1"/>
    <property type="molecule type" value="Genomic_DNA"/>
</dbReference>
<dbReference type="Proteomes" id="UP000037175">
    <property type="component" value="Unassembled WGS sequence"/>
</dbReference>
<name>A0A0L6W2C1_9FIRM</name>
<keyword evidence="5 8" id="KW-0687">Ribonucleoprotein</keyword>
<dbReference type="InterPro" id="IPR035980">
    <property type="entry name" value="Ribosomal_bS6_sf"/>
</dbReference>
<evidence type="ECO:0000256" key="1">
    <source>
        <dbReference type="ARBA" id="ARBA00009512"/>
    </source>
</evidence>
<keyword evidence="4 8" id="KW-0689">Ribosomal protein</keyword>
<dbReference type="GO" id="GO:0003735">
    <property type="term" value="F:structural constituent of ribosome"/>
    <property type="evidence" value="ECO:0007669"/>
    <property type="project" value="InterPro"/>
</dbReference>
<dbReference type="RefSeq" id="WP_013121796.1">
    <property type="nucleotide sequence ID" value="NZ_LGTE01000009.1"/>
</dbReference>
<protein>
    <recommendedName>
        <fullName evidence="7 8">Small ribosomal subunit protein bS6</fullName>
    </recommendedName>
</protein>
<organism evidence="9 10">
    <name type="scientific">Thermincola ferriacetica</name>
    <dbReference type="NCBI Taxonomy" id="281456"/>
    <lineage>
        <taxon>Bacteria</taxon>
        <taxon>Bacillati</taxon>
        <taxon>Bacillota</taxon>
        <taxon>Clostridia</taxon>
        <taxon>Eubacteriales</taxon>
        <taxon>Thermincolaceae</taxon>
        <taxon>Thermincola</taxon>
    </lineage>
</organism>
<dbReference type="Pfam" id="PF01250">
    <property type="entry name" value="Ribosomal_S6"/>
    <property type="match status" value="1"/>
</dbReference>
<evidence type="ECO:0000256" key="5">
    <source>
        <dbReference type="ARBA" id="ARBA00023274"/>
    </source>
</evidence>
<dbReference type="GO" id="GO:0070181">
    <property type="term" value="F:small ribosomal subunit rRNA binding"/>
    <property type="evidence" value="ECO:0007669"/>
    <property type="project" value="TreeGrafter"/>
</dbReference>
<comment type="similarity">
    <text evidence="1 8">Belongs to the bacterial ribosomal protein bS6 family.</text>
</comment>
<evidence type="ECO:0000256" key="6">
    <source>
        <dbReference type="ARBA" id="ARBA00035104"/>
    </source>
</evidence>
<proteinExistence type="inferred from homology"/>
<evidence type="ECO:0000256" key="7">
    <source>
        <dbReference type="ARBA" id="ARBA00035294"/>
    </source>
</evidence>
<dbReference type="PANTHER" id="PTHR21011">
    <property type="entry name" value="MITOCHONDRIAL 28S RIBOSOMAL PROTEIN S6"/>
    <property type="match status" value="1"/>
</dbReference>
<dbReference type="Gene3D" id="3.30.70.60">
    <property type="match status" value="1"/>
</dbReference>
<dbReference type="InterPro" id="IPR014717">
    <property type="entry name" value="Transl_elong_EF1B/ribsomal_bS6"/>
</dbReference>
<dbReference type="GO" id="GO:0006412">
    <property type="term" value="P:translation"/>
    <property type="evidence" value="ECO:0007669"/>
    <property type="project" value="UniProtKB-UniRule"/>
</dbReference>
<dbReference type="FunFam" id="3.30.70.60:FF:000002">
    <property type="entry name" value="30S ribosomal protein S6"/>
    <property type="match status" value="1"/>
</dbReference>
<evidence type="ECO:0000256" key="3">
    <source>
        <dbReference type="ARBA" id="ARBA00022884"/>
    </source>
</evidence>
<dbReference type="GO" id="GO:0005737">
    <property type="term" value="C:cytoplasm"/>
    <property type="evidence" value="ECO:0007669"/>
    <property type="project" value="UniProtKB-ARBA"/>
</dbReference>
<dbReference type="InterPro" id="IPR020814">
    <property type="entry name" value="Ribosomal_S6_plastid/chlpt"/>
</dbReference>
<keyword evidence="10" id="KW-1185">Reference proteome</keyword>
<reference evidence="10" key="1">
    <citation type="submission" date="2015-07" db="EMBL/GenBank/DDBJ databases">
        <title>Complete Genome of Thermincola ferriacetica strain Z-0001T.</title>
        <authorList>
            <person name="Lusk B."/>
            <person name="Badalamenti J.P."/>
            <person name="Parameswaran P."/>
            <person name="Bond D.R."/>
            <person name="Torres C.I."/>
        </authorList>
    </citation>
    <scope>NUCLEOTIDE SEQUENCE [LARGE SCALE GENOMIC DNA]</scope>
    <source>
        <strain evidence="10">Z-0001</strain>
    </source>
</reference>
<sequence length="95" mass="11050">MRAYEAMYIINPELDEEQSNAIVEKFQGIVTGTGGELVKLDKWGKRKLAYEIDHKREGFYVLMQFNGEPATAQELDRVFRITDGIMKYMIVKEDK</sequence>
<dbReference type="GO" id="GO:0005840">
    <property type="term" value="C:ribosome"/>
    <property type="evidence" value="ECO:0007669"/>
    <property type="project" value="UniProtKB-KW"/>
</dbReference>
<keyword evidence="3 8" id="KW-0694">RNA-binding</keyword>
<dbReference type="HAMAP" id="MF_00360">
    <property type="entry name" value="Ribosomal_bS6"/>
    <property type="match status" value="1"/>
</dbReference>
<evidence type="ECO:0000256" key="2">
    <source>
        <dbReference type="ARBA" id="ARBA00022730"/>
    </source>
</evidence>
<evidence type="ECO:0000256" key="8">
    <source>
        <dbReference type="HAMAP-Rule" id="MF_00360"/>
    </source>
</evidence>
<dbReference type="AlphaFoldDB" id="A0A0L6W2C1"/>
<dbReference type="NCBIfam" id="TIGR00166">
    <property type="entry name" value="S6"/>
    <property type="match status" value="1"/>
</dbReference>
<dbReference type="PATRIC" id="fig|281456.6.peg.1650"/>
<dbReference type="InterPro" id="IPR000529">
    <property type="entry name" value="Ribosomal_bS6"/>
</dbReference>
<comment type="function">
    <text evidence="6 8">Binds together with bS18 to 16S ribosomal RNA.</text>
</comment>
<gene>
    <name evidence="8" type="primary">rpsF</name>
    <name evidence="9" type="ORF">Tfer_1542</name>
</gene>
<keyword evidence="2 8" id="KW-0699">rRNA-binding</keyword>
<dbReference type="PANTHER" id="PTHR21011:SF1">
    <property type="entry name" value="SMALL RIBOSOMAL SUBUNIT PROTEIN BS6M"/>
    <property type="match status" value="1"/>
</dbReference>
<dbReference type="SUPFAM" id="SSF54995">
    <property type="entry name" value="Ribosomal protein S6"/>
    <property type="match status" value="1"/>
</dbReference>
<comment type="caution">
    <text evidence="9">The sequence shown here is derived from an EMBL/GenBank/DDBJ whole genome shotgun (WGS) entry which is preliminary data.</text>
</comment>
<evidence type="ECO:0000313" key="9">
    <source>
        <dbReference type="EMBL" id="KNZ69727.1"/>
    </source>
</evidence>
<accession>A0A0L6W2C1</accession>
<evidence type="ECO:0000313" key="10">
    <source>
        <dbReference type="Proteomes" id="UP000037175"/>
    </source>
</evidence>
<evidence type="ECO:0000256" key="4">
    <source>
        <dbReference type="ARBA" id="ARBA00022980"/>
    </source>
</evidence>